<gene>
    <name evidence="6" type="ORF">ABMA28_015187</name>
</gene>
<keyword evidence="1" id="KW-0479">Metal-binding</keyword>
<feature type="domain" description="FLYWCH-type" evidence="4">
    <location>
        <begin position="10"/>
        <end position="72"/>
    </location>
</feature>
<dbReference type="InterPro" id="IPR007588">
    <property type="entry name" value="Znf_FLYWCH"/>
</dbReference>
<dbReference type="Gene3D" id="2.20.25.240">
    <property type="match status" value="1"/>
</dbReference>
<evidence type="ECO:0000313" key="6">
    <source>
        <dbReference type="EMBL" id="KAL0841516.1"/>
    </source>
</evidence>
<keyword evidence="3" id="KW-0862">Zinc</keyword>
<dbReference type="AlphaFoldDB" id="A0ABD0TEN7"/>
<reference evidence="6 7" key="1">
    <citation type="submission" date="2024-06" db="EMBL/GenBank/DDBJ databases">
        <title>A chromosome-level genome assembly of beet webworm, Loxostege sticticalis.</title>
        <authorList>
            <person name="Zhang Y."/>
        </authorList>
    </citation>
    <scope>NUCLEOTIDE SEQUENCE [LARGE SCALE GENOMIC DNA]</scope>
    <source>
        <strain evidence="6">AQ028</strain>
        <tissue evidence="6">Male pupae</tissue>
    </source>
</reference>
<proteinExistence type="predicted"/>
<evidence type="ECO:0000256" key="1">
    <source>
        <dbReference type="ARBA" id="ARBA00022723"/>
    </source>
</evidence>
<evidence type="ECO:0000256" key="2">
    <source>
        <dbReference type="ARBA" id="ARBA00022771"/>
    </source>
</evidence>
<dbReference type="PANTHER" id="PTHR47160">
    <property type="entry name" value="PUTATIVE-RELATED"/>
    <property type="match status" value="1"/>
</dbReference>
<evidence type="ECO:0008006" key="8">
    <source>
        <dbReference type="Google" id="ProtNLM"/>
    </source>
</evidence>
<sequence length="487" mass="55956">MSVNSFLRPVTSRYGKSNLIIDGYIMSHNKVVKDVHYWSCVNKHTVNCKSTLTSRIVGEEHFLIKEMSSHNHAPEPDRVDELNLRNSLKQSAVQTNDTPGKIIRENLSSLPSSSTTSIPNKNALRQIIQRARKKNMPEEPTCLSEINIPDDLKEVNGVNFLGRDHEYGNNKRLLLFATESNLRRLSESDMWFVDGTFQTCPALFTQFFSIHCIVGTGDCKRIVPLVYGFLDSKTEESYVTFFSQLKEYSAEFNIELNPGQIMSDFEQAILKAIRIEFPNTIQSGCLFHLGQNIWRKIQACGPSARYGADSNFAVQMRCYVALAYLPAEDIPNIFRQYKDTLFPEEAEDVTRYFEEYYVLGRLISRNIDDKIQVSRLQPLFPPSLWSIERNNHSRLPRTQNTVEAWHRRWNSLLDNKRLGLYGCIRKIIEEQKVTEHKIEKILGNLPQTPPKKKKKVADNAISAILARKNTMGPLEFIRALALSTRIY</sequence>
<dbReference type="EMBL" id="JBEDNZ010000006">
    <property type="protein sequence ID" value="KAL0841516.1"/>
    <property type="molecule type" value="Genomic_DNA"/>
</dbReference>
<organism evidence="6 7">
    <name type="scientific">Loxostege sticticalis</name>
    <name type="common">Beet webworm moth</name>
    <dbReference type="NCBI Taxonomy" id="481309"/>
    <lineage>
        <taxon>Eukaryota</taxon>
        <taxon>Metazoa</taxon>
        <taxon>Ecdysozoa</taxon>
        <taxon>Arthropoda</taxon>
        <taxon>Hexapoda</taxon>
        <taxon>Insecta</taxon>
        <taxon>Pterygota</taxon>
        <taxon>Neoptera</taxon>
        <taxon>Endopterygota</taxon>
        <taxon>Lepidoptera</taxon>
        <taxon>Glossata</taxon>
        <taxon>Ditrysia</taxon>
        <taxon>Pyraloidea</taxon>
        <taxon>Crambidae</taxon>
        <taxon>Pyraustinae</taxon>
        <taxon>Loxostege</taxon>
    </lineage>
</organism>
<evidence type="ECO:0000313" key="7">
    <source>
        <dbReference type="Proteomes" id="UP001549921"/>
    </source>
</evidence>
<dbReference type="Proteomes" id="UP001549921">
    <property type="component" value="Unassembled WGS sequence"/>
</dbReference>
<dbReference type="GO" id="GO:0008270">
    <property type="term" value="F:zinc ion binding"/>
    <property type="evidence" value="ECO:0007669"/>
    <property type="project" value="UniProtKB-KW"/>
</dbReference>
<dbReference type="InterPro" id="IPR018289">
    <property type="entry name" value="MULE_transposase_dom"/>
</dbReference>
<comment type="caution">
    <text evidence="6">The sequence shown here is derived from an EMBL/GenBank/DDBJ whole genome shotgun (WGS) entry which is preliminary data.</text>
</comment>
<keyword evidence="2" id="KW-0863">Zinc-finger</keyword>
<accession>A0ABD0TEN7</accession>
<protein>
    <recommendedName>
        <fullName evidence="8">MULE transposase domain-containing protein</fullName>
    </recommendedName>
</protein>
<feature type="domain" description="MULE transposase" evidence="5">
    <location>
        <begin position="191"/>
        <end position="292"/>
    </location>
</feature>
<dbReference type="Pfam" id="PF04500">
    <property type="entry name" value="FLYWCH"/>
    <property type="match status" value="1"/>
</dbReference>
<dbReference type="Pfam" id="PF10551">
    <property type="entry name" value="MULE"/>
    <property type="match status" value="1"/>
</dbReference>
<evidence type="ECO:0000256" key="3">
    <source>
        <dbReference type="ARBA" id="ARBA00022833"/>
    </source>
</evidence>
<evidence type="ECO:0000259" key="5">
    <source>
        <dbReference type="Pfam" id="PF10551"/>
    </source>
</evidence>
<dbReference type="PANTHER" id="PTHR47160:SF10">
    <property type="entry name" value="MULE TRANSPOSASE DOMAIN-CONTAINING PROTEIN"/>
    <property type="match status" value="1"/>
</dbReference>
<evidence type="ECO:0000259" key="4">
    <source>
        <dbReference type="Pfam" id="PF04500"/>
    </source>
</evidence>
<name>A0ABD0TEN7_LOXSC</name>